<evidence type="ECO:0000313" key="4">
    <source>
        <dbReference type="EMBL" id="SFN94592.1"/>
    </source>
</evidence>
<evidence type="ECO:0000256" key="1">
    <source>
        <dbReference type="ARBA" id="ARBA00022679"/>
    </source>
</evidence>
<name>A0A1I5D5W6_9PSEU</name>
<dbReference type="Gene3D" id="3.40.630.30">
    <property type="match status" value="1"/>
</dbReference>
<dbReference type="PROSITE" id="PS51186">
    <property type="entry name" value="GNAT"/>
    <property type="match status" value="1"/>
</dbReference>
<dbReference type="PANTHER" id="PTHR43877">
    <property type="entry name" value="AMINOALKYLPHOSPHONATE N-ACETYLTRANSFERASE-RELATED-RELATED"/>
    <property type="match status" value="1"/>
</dbReference>
<sequence>MDGLPKMRDVDWKISEFPAEHPTAAGILREYMDELASRYYGRPATGAEVDEALADEPSDGLVAPDGAFVLACRDGKPAGCAGVRMVEPGLSALTKVYVRPEHRGHGGGKLIVAAAEAVAKRLGSVRMRLDTRDDLVEARALYASMGYAEVEAFNDDQYAEHWFSKDLS</sequence>
<dbReference type="STRING" id="112413.SAMN05421854_101110"/>
<evidence type="ECO:0000313" key="5">
    <source>
        <dbReference type="Proteomes" id="UP000199137"/>
    </source>
</evidence>
<dbReference type="InterPro" id="IPR050832">
    <property type="entry name" value="Bact_Acetyltransf"/>
</dbReference>
<dbReference type="EMBL" id="FOWC01000001">
    <property type="protein sequence ID" value="SFN94592.1"/>
    <property type="molecule type" value="Genomic_DNA"/>
</dbReference>
<organism evidence="4 5">
    <name type="scientific">Amycolatopsis rubida</name>
    <dbReference type="NCBI Taxonomy" id="112413"/>
    <lineage>
        <taxon>Bacteria</taxon>
        <taxon>Bacillati</taxon>
        <taxon>Actinomycetota</taxon>
        <taxon>Actinomycetes</taxon>
        <taxon>Pseudonocardiales</taxon>
        <taxon>Pseudonocardiaceae</taxon>
        <taxon>Amycolatopsis</taxon>
    </lineage>
</organism>
<dbReference type="CDD" id="cd04301">
    <property type="entry name" value="NAT_SF"/>
    <property type="match status" value="1"/>
</dbReference>
<dbReference type="GO" id="GO:0016747">
    <property type="term" value="F:acyltransferase activity, transferring groups other than amino-acyl groups"/>
    <property type="evidence" value="ECO:0007669"/>
    <property type="project" value="InterPro"/>
</dbReference>
<gene>
    <name evidence="4" type="ORF">SAMN05421854_101110</name>
</gene>
<dbReference type="PANTHER" id="PTHR43877:SF2">
    <property type="entry name" value="AMINOALKYLPHOSPHONATE N-ACETYLTRANSFERASE-RELATED"/>
    <property type="match status" value="1"/>
</dbReference>
<keyword evidence="2" id="KW-0012">Acyltransferase</keyword>
<dbReference type="Pfam" id="PF00583">
    <property type="entry name" value="Acetyltransf_1"/>
    <property type="match status" value="1"/>
</dbReference>
<dbReference type="InterPro" id="IPR000182">
    <property type="entry name" value="GNAT_dom"/>
</dbReference>
<evidence type="ECO:0000259" key="3">
    <source>
        <dbReference type="PROSITE" id="PS51186"/>
    </source>
</evidence>
<dbReference type="InterPro" id="IPR016181">
    <property type="entry name" value="Acyl_CoA_acyltransferase"/>
</dbReference>
<keyword evidence="1" id="KW-0808">Transferase</keyword>
<protein>
    <submittedName>
        <fullName evidence="4">N-acetylglutamate synthase, GNAT family</fullName>
    </submittedName>
</protein>
<feature type="domain" description="N-acetyltransferase" evidence="3">
    <location>
        <begin position="26"/>
        <end position="168"/>
    </location>
</feature>
<dbReference type="Proteomes" id="UP000199137">
    <property type="component" value="Unassembled WGS sequence"/>
</dbReference>
<evidence type="ECO:0000256" key="2">
    <source>
        <dbReference type="ARBA" id="ARBA00023315"/>
    </source>
</evidence>
<dbReference type="AlphaFoldDB" id="A0A1I5D5W6"/>
<accession>A0A1I5D5W6</accession>
<reference evidence="4 5" key="1">
    <citation type="submission" date="2016-10" db="EMBL/GenBank/DDBJ databases">
        <authorList>
            <person name="de Groot N.N."/>
        </authorList>
    </citation>
    <scope>NUCLEOTIDE SEQUENCE [LARGE SCALE GENOMIC DNA]</scope>
    <source>
        <strain evidence="4 5">DSM 44637</strain>
    </source>
</reference>
<proteinExistence type="predicted"/>
<dbReference type="SUPFAM" id="SSF55729">
    <property type="entry name" value="Acyl-CoA N-acyltransferases (Nat)"/>
    <property type="match status" value="1"/>
</dbReference>